<feature type="compositionally biased region" description="Polar residues" evidence="6">
    <location>
        <begin position="19"/>
        <end position="40"/>
    </location>
</feature>
<keyword evidence="2" id="KW-0963">Cytoplasm</keyword>
<dbReference type="Pfam" id="PF00313">
    <property type="entry name" value="CSD"/>
    <property type="match status" value="1"/>
</dbReference>
<comment type="similarity">
    <text evidence="5">Belongs to the UNR family.</text>
</comment>
<gene>
    <name evidence="8" type="ORF">XENOCAPTIV_020325</name>
</gene>
<dbReference type="Gene3D" id="2.40.50.140">
    <property type="entry name" value="Nucleic acid-binding proteins"/>
    <property type="match status" value="1"/>
</dbReference>
<accession>A0ABV0QLT0</accession>
<dbReference type="PANTHER" id="PTHR12913">
    <property type="entry name" value="UNR PROTEIN N-RAS UPSTREAM GENE PROTEIN"/>
    <property type="match status" value="1"/>
</dbReference>
<organism evidence="8 9">
    <name type="scientific">Xenoophorus captivus</name>
    <dbReference type="NCBI Taxonomy" id="1517983"/>
    <lineage>
        <taxon>Eukaryota</taxon>
        <taxon>Metazoa</taxon>
        <taxon>Chordata</taxon>
        <taxon>Craniata</taxon>
        <taxon>Vertebrata</taxon>
        <taxon>Euteleostomi</taxon>
        <taxon>Actinopterygii</taxon>
        <taxon>Neopterygii</taxon>
        <taxon>Teleostei</taxon>
        <taxon>Neoteleostei</taxon>
        <taxon>Acanthomorphata</taxon>
        <taxon>Ovalentaria</taxon>
        <taxon>Atherinomorphae</taxon>
        <taxon>Cyprinodontiformes</taxon>
        <taxon>Goodeidae</taxon>
        <taxon>Xenoophorus</taxon>
    </lineage>
</organism>
<keyword evidence="3" id="KW-0677">Repeat</keyword>
<protein>
    <recommendedName>
        <fullName evidence="7">Cold-shock domain-containing protein</fullName>
    </recommendedName>
</protein>
<sequence>LSSVSKMERGSSEPPVARNSGSAPATSTSPMPIPRSSSVSCHPHPGGKKYKRTPLYQRSMSFDPGMLHNNGHTAYANGTGPGIRETGVVEKLLTSYGFIQCSERQARLFFHCSQYNGNLQELKIGGERPERNVKSPKSKVSFIQIKVLSAALNCSKFLSAVSVLPSDDVEFEVSSDRRTGKPIAVKLLKIKPEVLPEERISGQEVFYLTYTPDDVESNIPLETGDKVSFYMETNKQYVLMRIQIGFSDKELPFGEKDTKSKVTLLEGDHIQFNISTDRRDKLERATNIEILPDTFNLTKETREMRNHAVRIKKLPKGTVSFHTQSEQRFVGVVEKEVVSATNKNASPTKGKEKVYFCTNENKYFTQTSPSCFPNIVVVYRSSSPTSFLFFSSNVGLCFLPQWPPPAHASLVRKKTR</sequence>
<dbReference type="EMBL" id="JAHRIN010016849">
    <property type="protein sequence ID" value="MEQ2196357.1"/>
    <property type="molecule type" value="Genomic_DNA"/>
</dbReference>
<comment type="caution">
    <text evidence="8">The sequence shown here is derived from an EMBL/GenBank/DDBJ whole genome shotgun (WGS) entry which is preliminary data.</text>
</comment>
<dbReference type="SUPFAM" id="SSF50249">
    <property type="entry name" value="Nucleic acid-binding proteins"/>
    <property type="match status" value="1"/>
</dbReference>
<evidence type="ECO:0000256" key="4">
    <source>
        <dbReference type="ARBA" id="ARBA00022884"/>
    </source>
</evidence>
<feature type="non-terminal residue" evidence="8">
    <location>
        <position position="1"/>
    </location>
</feature>
<feature type="domain" description="Cold-shock" evidence="7">
    <location>
        <begin position="86"/>
        <end position="190"/>
    </location>
</feature>
<dbReference type="InterPro" id="IPR056400">
    <property type="entry name" value="CSDE1"/>
</dbReference>
<evidence type="ECO:0000259" key="7">
    <source>
        <dbReference type="SMART" id="SM00357"/>
    </source>
</evidence>
<dbReference type="SMART" id="SM00357">
    <property type="entry name" value="CSP"/>
    <property type="match status" value="1"/>
</dbReference>
<dbReference type="InterPro" id="IPR011129">
    <property type="entry name" value="CSD"/>
</dbReference>
<evidence type="ECO:0000313" key="8">
    <source>
        <dbReference type="EMBL" id="MEQ2196357.1"/>
    </source>
</evidence>
<dbReference type="PANTHER" id="PTHR12913:SF1">
    <property type="entry name" value="COLD SHOCK DOMAIN-CONTAINING PROTEIN E1"/>
    <property type="match status" value="1"/>
</dbReference>
<comment type="subcellular location">
    <subcellularLocation>
        <location evidence="1">Cytoplasm</location>
    </subcellularLocation>
</comment>
<dbReference type="InterPro" id="IPR002059">
    <property type="entry name" value="CSP_DNA-bd"/>
</dbReference>
<name>A0ABV0QLT0_9TELE</name>
<proteinExistence type="inferred from homology"/>
<evidence type="ECO:0000313" key="9">
    <source>
        <dbReference type="Proteomes" id="UP001434883"/>
    </source>
</evidence>
<keyword evidence="9" id="KW-1185">Reference proteome</keyword>
<reference evidence="8 9" key="1">
    <citation type="submission" date="2021-06" db="EMBL/GenBank/DDBJ databases">
        <authorList>
            <person name="Palmer J.M."/>
        </authorList>
    </citation>
    <scope>NUCLEOTIDE SEQUENCE [LARGE SCALE GENOMIC DNA]</scope>
    <source>
        <strain evidence="8 9">XC_2019</strain>
        <tissue evidence="8">Muscle</tissue>
    </source>
</reference>
<feature type="compositionally biased region" description="Basic and acidic residues" evidence="6">
    <location>
        <begin position="1"/>
        <end position="11"/>
    </location>
</feature>
<evidence type="ECO:0000256" key="1">
    <source>
        <dbReference type="ARBA" id="ARBA00004496"/>
    </source>
</evidence>
<evidence type="ECO:0000256" key="5">
    <source>
        <dbReference type="ARBA" id="ARBA00044751"/>
    </source>
</evidence>
<dbReference type="InterPro" id="IPR012340">
    <property type="entry name" value="NA-bd_OB-fold"/>
</dbReference>
<keyword evidence="4" id="KW-0694">RNA-binding</keyword>
<dbReference type="Pfam" id="PF23456">
    <property type="entry name" value="CSDE1"/>
    <property type="match status" value="2"/>
</dbReference>
<dbReference type="Proteomes" id="UP001434883">
    <property type="component" value="Unassembled WGS sequence"/>
</dbReference>
<evidence type="ECO:0000256" key="2">
    <source>
        <dbReference type="ARBA" id="ARBA00022490"/>
    </source>
</evidence>
<feature type="region of interest" description="Disordered" evidence="6">
    <location>
        <begin position="1"/>
        <end position="53"/>
    </location>
</feature>
<evidence type="ECO:0000256" key="3">
    <source>
        <dbReference type="ARBA" id="ARBA00022737"/>
    </source>
</evidence>
<evidence type="ECO:0000256" key="6">
    <source>
        <dbReference type="SAM" id="MobiDB-lite"/>
    </source>
</evidence>